<protein>
    <submittedName>
        <fullName evidence="2">Uncharacterized protein</fullName>
    </submittedName>
</protein>
<feature type="chain" id="PRO_5041347080" evidence="1">
    <location>
        <begin position="18"/>
        <end position="97"/>
    </location>
</feature>
<keyword evidence="3" id="KW-1185">Reference proteome</keyword>
<dbReference type="Proteomes" id="UP001168098">
    <property type="component" value="Unassembled WGS sequence"/>
</dbReference>
<feature type="signal peptide" evidence="1">
    <location>
        <begin position="1"/>
        <end position="17"/>
    </location>
</feature>
<organism evidence="2 3">
    <name type="scientific">Vitis rotundifolia</name>
    <name type="common">Muscadine grape</name>
    <dbReference type="NCBI Taxonomy" id="103349"/>
    <lineage>
        <taxon>Eukaryota</taxon>
        <taxon>Viridiplantae</taxon>
        <taxon>Streptophyta</taxon>
        <taxon>Embryophyta</taxon>
        <taxon>Tracheophyta</taxon>
        <taxon>Spermatophyta</taxon>
        <taxon>Magnoliopsida</taxon>
        <taxon>eudicotyledons</taxon>
        <taxon>Gunneridae</taxon>
        <taxon>Pentapetalae</taxon>
        <taxon>rosids</taxon>
        <taxon>Vitales</taxon>
        <taxon>Vitaceae</taxon>
        <taxon>Viteae</taxon>
        <taxon>Vitis</taxon>
    </lineage>
</organism>
<evidence type="ECO:0000313" key="2">
    <source>
        <dbReference type="EMBL" id="KAJ9685300.1"/>
    </source>
</evidence>
<evidence type="ECO:0000313" key="3">
    <source>
        <dbReference type="Proteomes" id="UP001168098"/>
    </source>
</evidence>
<gene>
    <name evidence="2" type="ORF">PVL29_017360</name>
</gene>
<evidence type="ECO:0000256" key="1">
    <source>
        <dbReference type="SAM" id="SignalP"/>
    </source>
</evidence>
<accession>A0AA39DIY0</accession>
<sequence>MMFSSMFMAGRLWLIYTVDVVIRKMLATLDDLFTCFLESDKFKSVGLSIEYPNGFDRSPAEHLVISAALGGPTSKADVLYKGGRCHLYEFDCCCFSP</sequence>
<reference evidence="2 3" key="1">
    <citation type="journal article" date="2023" name="BMC Biotechnol.">
        <title>Vitis rotundifolia cv Carlos genome sequencing.</title>
        <authorList>
            <person name="Huff M."/>
            <person name="Hulse-Kemp A."/>
            <person name="Scheffler B."/>
            <person name="Youngblood R."/>
            <person name="Simpson S."/>
            <person name="Babiker E."/>
            <person name="Staton M."/>
        </authorList>
    </citation>
    <scope>NUCLEOTIDE SEQUENCE [LARGE SCALE GENOMIC DNA]</scope>
    <source>
        <tissue evidence="2">Leaf</tissue>
    </source>
</reference>
<name>A0AA39DIY0_VITRO</name>
<keyword evidence="1" id="KW-0732">Signal</keyword>
<comment type="caution">
    <text evidence="2">The sequence shown here is derived from an EMBL/GenBank/DDBJ whole genome shotgun (WGS) entry which is preliminary data.</text>
</comment>
<dbReference type="AlphaFoldDB" id="A0AA39DIY0"/>
<dbReference type="EMBL" id="JARBHA010000013">
    <property type="protein sequence ID" value="KAJ9685300.1"/>
    <property type="molecule type" value="Genomic_DNA"/>
</dbReference>
<proteinExistence type="predicted"/>